<dbReference type="CDD" id="cd04867">
    <property type="entry name" value="TGS_YchF_OLA1"/>
    <property type="match status" value="1"/>
</dbReference>
<evidence type="ECO:0000313" key="7">
    <source>
        <dbReference type="EMBL" id="SVB01166.1"/>
    </source>
</evidence>
<dbReference type="GO" id="GO:0005737">
    <property type="term" value="C:cytoplasm"/>
    <property type="evidence" value="ECO:0007669"/>
    <property type="project" value="TreeGrafter"/>
</dbReference>
<dbReference type="Gene3D" id="3.10.20.30">
    <property type="match status" value="1"/>
</dbReference>
<proteinExistence type="inferred from homology"/>
<dbReference type="PRINTS" id="PR00326">
    <property type="entry name" value="GTP1OBG"/>
</dbReference>
<sequence>MRCGIIGLPNVGKSTLFNALTDSFVPAENYPFCTIEPHVGIVPLPDPRLNRLEEIFNPEKVTSATVEFTDIAGLVKGASRGEGLGNRFLGQIRQVEALVHVVRCFEDKNITHVDGSINPVRDAETIETELLLADLETIEKRLDKTKKLFKTGVKKIKKEFEFLTRLSLHCNSGHRARTVLKDEEEQLILKNLHLLTAKPILYISNVNEQEIVSETRSLLVQQLFDFAEKEGNNAIRICGQIEQEISSLPEEEKQEFLKEYGLREPGLHKVVYASFSLLGLQTFFTGGDKEVRAWTIKNGITAPEAAGVIHTDFQRGFIKAEVYKYGDLDRLGSEKAVRDKGLANMEGKEYVVAEGDCIYFRFNV</sequence>
<evidence type="ECO:0008006" key="8">
    <source>
        <dbReference type="Google" id="ProtNLM"/>
    </source>
</evidence>
<dbReference type="InterPro" id="IPR013029">
    <property type="entry name" value="YchF_C"/>
</dbReference>
<dbReference type="InterPro" id="IPR004095">
    <property type="entry name" value="TGS"/>
</dbReference>
<dbReference type="PROSITE" id="PS51710">
    <property type="entry name" value="G_OBG"/>
    <property type="match status" value="1"/>
</dbReference>
<dbReference type="PROSITE" id="PS51880">
    <property type="entry name" value="TGS"/>
    <property type="match status" value="1"/>
</dbReference>
<protein>
    <recommendedName>
        <fullName evidence="8">OBG-type G domain-containing protein</fullName>
    </recommendedName>
</protein>
<dbReference type="InterPro" id="IPR027417">
    <property type="entry name" value="P-loop_NTPase"/>
</dbReference>
<dbReference type="AlphaFoldDB" id="A0A382AI42"/>
<dbReference type="GO" id="GO:0005525">
    <property type="term" value="F:GTP binding"/>
    <property type="evidence" value="ECO:0007669"/>
    <property type="project" value="InterPro"/>
</dbReference>
<dbReference type="HAMAP" id="MF_00944">
    <property type="entry name" value="YchF_OLA1_ATPase"/>
    <property type="match status" value="1"/>
</dbReference>
<dbReference type="CDD" id="cd01900">
    <property type="entry name" value="YchF"/>
    <property type="match status" value="1"/>
</dbReference>
<keyword evidence="3" id="KW-0547">Nucleotide-binding</keyword>
<dbReference type="Gene3D" id="1.10.150.300">
    <property type="entry name" value="TGS-like domain"/>
    <property type="match status" value="1"/>
</dbReference>
<reference evidence="7" key="1">
    <citation type="submission" date="2018-05" db="EMBL/GenBank/DDBJ databases">
        <authorList>
            <person name="Lanie J.A."/>
            <person name="Ng W.-L."/>
            <person name="Kazmierczak K.M."/>
            <person name="Andrzejewski T.M."/>
            <person name="Davidsen T.M."/>
            <person name="Wayne K.J."/>
            <person name="Tettelin H."/>
            <person name="Glass J.I."/>
            <person name="Rusch D."/>
            <person name="Podicherti R."/>
            <person name="Tsui H.-C.T."/>
            <person name="Winkler M.E."/>
        </authorList>
    </citation>
    <scope>NUCLEOTIDE SEQUENCE</scope>
</reference>
<feature type="domain" description="OBG-type G" evidence="5">
    <location>
        <begin position="1"/>
        <end position="257"/>
    </location>
</feature>
<dbReference type="InterPro" id="IPR012675">
    <property type="entry name" value="Beta-grasp_dom_sf"/>
</dbReference>
<dbReference type="FunFam" id="3.10.20.30:FF:000001">
    <property type="entry name" value="Ribosome-binding ATPase YchF"/>
    <property type="match status" value="1"/>
</dbReference>
<evidence type="ECO:0000256" key="3">
    <source>
        <dbReference type="ARBA" id="ARBA00022741"/>
    </source>
</evidence>
<dbReference type="Gene3D" id="3.40.50.300">
    <property type="entry name" value="P-loop containing nucleotide triphosphate hydrolases"/>
    <property type="match status" value="1"/>
</dbReference>
<dbReference type="Pfam" id="PF06071">
    <property type="entry name" value="YchF-GTPase_C"/>
    <property type="match status" value="1"/>
</dbReference>
<organism evidence="7">
    <name type="scientific">marine metagenome</name>
    <dbReference type="NCBI Taxonomy" id="408172"/>
    <lineage>
        <taxon>unclassified sequences</taxon>
        <taxon>metagenomes</taxon>
        <taxon>ecological metagenomes</taxon>
    </lineage>
</organism>
<evidence type="ECO:0000259" key="5">
    <source>
        <dbReference type="PROSITE" id="PS51710"/>
    </source>
</evidence>
<dbReference type="PANTHER" id="PTHR23305:SF18">
    <property type="entry name" value="OBG-TYPE G DOMAIN-CONTAINING PROTEIN"/>
    <property type="match status" value="1"/>
</dbReference>
<comment type="cofactor">
    <cofactor evidence="1">
        <name>Mg(2+)</name>
        <dbReference type="ChEBI" id="CHEBI:18420"/>
    </cofactor>
</comment>
<dbReference type="PIRSF" id="PIRSF006641">
    <property type="entry name" value="CHP00092"/>
    <property type="match status" value="1"/>
</dbReference>
<dbReference type="InterPro" id="IPR006073">
    <property type="entry name" value="GTP-bd"/>
</dbReference>
<evidence type="ECO:0000256" key="1">
    <source>
        <dbReference type="ARBA" id="ARBA00001946"/>
    </source>
</evidence>
<dbReference type="InterPro" id="IPR004396">
    <property type="entry name" value="ATPase_YchF/OLA1"/>
</dbReference>
<keyword evidence="2" id="KW-0479">Metal-binding</keyword>
<dbReference type="PANTHER" id="PTHR23305">
    <property type="entry name" value="OBG GTPASE FAMILY"/>
    <property type="match status" value="1"/>
</dbReference>
<dbReference type="EMBL" id="UINC01025494">
    <property type="protein sequence ID" value="SVB01166.1"/>
    <property type="molecule type" value="Genomic_DNA"/>
</dbReference>
<evidence type="ECO:0000256" key="4">
    <source>
        <dbReference type="ARBA" id="ARBA00022840"/>
    </source>
</evidence>
<dbReference type="GO" id="GO:0016887">
    <property type="term" value="F:ATP hydrolysis activity"/>
    <property type="evidence" value="ECO:0007669"/>
    <property type="project" value="InterPro"/>
</dbReference>
<accession>A0A382AI42</accession>
<name>A0A382AI42_9ZZZZ</name>
<dbReference type="FunFam" id="1.10.150.300:FF:000001">
    <property type="entry name" value="Ribosome-binding ATPase YchF"/>
    <property type="match status" value="1"/>
</dbReference>
<dbReference type="InterPro" id="IPR023192">
    <property type="entry name" value="TGS-like_dom_sf"/>
</dbReference>
<dbReference type="SUPFAM" id="SSF52540">
    <property type="entry name" value="P-loop containing nucleoside triphosphate hydrolases"/>
    <property type="match status" value="1"/>
</dbReference>
<dbReference type="Pfam" id="PF01926">
    <property type="entry name" value="MMR_HSR1"/>
    <property type="match status" value="1"/>
</dbReference>
<keyword evidence="4" id="KW-0067">ATP-binding</keyword>
<feature type="domain" description="TGS" evidence="6">
    <location>
        <begin position="279"/>
        <end position="362"/>
    </location>
</feature>
<dbReference type="InterPro" id="IPR031167">
    <property type="entry name" value="G_OBG"/>
</dbReference>
<dbReference type="GO" id="GO:0046872">
    <property type="term" value="F:metal ion binding"/>
    <property type="evidence" value="ECO:0007669"/>
    <property type="project" value="UniProtKB-KW"/>
</dbReference>
<dbReference type="NCBIfam" id="TIGR00092">
    <property type="entry name" value="redox-regulated ATPase YchF"/>
    <property type="match status" value="1"/>
</dbReference>
<dbReference type="InterPro" id="IPR041706">
    <property type="entry name" value="YchF_N"/>
</dbReference>
<gene>
    <name evidence="7" type="ORF">METZ01_LOCUS154020</name>
</gene>
<evidence type="ECO:0000256" key="2">
    <source>
        <dbReference type="ARBA" id="ARBA00022723"/>
    </source>
</evidence>
<dbReference type="GO" id="GO:0005524">
    <property type="term" value="F:ATP binding"/>
    <property type="evidence" value="ECO:0007669"/>
    <property type="project" value="UniProtKB-KW"/>
</dbReference>
<dbReference type="SUPFAM" id="SSF81271">
    <property type="entry name" value="TGS-like"/>
    <property type="match status" value="1"/>
</dbReference>
<evidence type="ECO:0000259" key="6">
    <source>
        <dbReference type="PROSITE" id="PS51880"/>
    </source>
</evidence>
<dbReference type="InterPro" id="IPR012676">
    <property type="entry name" value="TGS-like"/>
</dbReference>